<accession>A0A813LLM1</accession>
<comment type="caution">
    <text evidence="1">The sequence shown here is derived from an EMBL/GenBank/DDBJ whole genome shotgun (WGS) entry which is preliminary data.</text>
</comment>
<feature type="non-terminal residue" evidence="1">
    <location>
        <position position="1"/>
    </location>
</feature>
<name>A0A813LLM1_POLGL</name>
<evidence type="ECO:0000313" key="1">
    <source>
        <dbReference type="EMBL" id="CAE8731580.1"/>
    </source>
</evidence>
<dbReference type="Proteomes" id="UP000626109">
    <property type="component" value="Unassembled WGS sequence"/>
</dbReference>
<organism evidence="1 2">
    <name type="scientific">Polarella glacialis</name>
    <name type="common">Dinoflagellate</name>
    <dbReference type="NCBI Taxonomy" id="89957"/>
    <lineage>
        <taxon>Eukaryota</taxon>
        <taxon>Sar</taxon>
        <taxon>Alveolata</taxon>
        <taxon>Dinophyceae</taxon>
        <taxon>Suessiales</taxon>
        <taxon>Suessiaceae</taxon>
        <taxon>Polarella</taxon>
    </lineage>
</organism>
<protein>
    <submittedName>
        <fullName evidence="1">Uncharacterized protein</fullName>
    </submittedName>
</protein>
<dbReference type="EMBL" id="CAJNNW010036030">
    <property type="protein sequence ID" value="CAE8731580.1"/>
    <property type="molecule type" value="Genomic_DNA"/>
</dbReference>
<proteinExistence type="predicted"/>
<sequence>PDQALTLDLVEALGEAIARLPAECQGPLFAVGGTAHFLERCGSLAEWAAPSRAARAHAGEAPFLTEALVKSGRLVLAQTLAELASAFREPCILLLPDGEASPLAHLEGLWAEQAAARLLAVEHPLGHREETRRLLRRIGSPVDLRLRPSQIPRFLGCGLQASIPVVVAVGATSSGAEVEDEMSVGPRTLGERPEKKQNLRQLRRGLWEEVLLDLTRPTAICWLPQDLAVEAMRLVQRKRPAPGLEAPGGASERHGGGGFEGAWHLDGTLVGQKQPRCSSATPRPLSSEVDVSAFAAAMAARGHAVEKALEASSSARPEPGDGVEVIVPSLGHARVVLNRRSSTAKAPLGFALESVVKAKSREARALITEVLEATNLGGGTQT</sequence>
<gene>
    <name evidence="1" type="ORF">PGLA2088_LOCUS46065</name>
</gene>
<reference evidence="1" key="1">
    <citation type="submission" date="2021-02" db="EMBL/GenBank/DDBJ databases">
        <authorList>
            <person name="Dougan E. K."/>
            <person name="Rhodes N."/>
            <person name="Thang M."/>
            <person name="Chan C."/>
        </authorList>
    </citation>
    <scope>NUCLEOTIDE SEQUENCE</scope>
</reference>
<evidence type="ECO:0000313" key="2">
    <source>
        <dbReference type="Proteomes" id="UP000626109"/>
    </source>
</evidence>
<dbReference type="AlphaFoldDB" id="A0A813LLM1"/>